<accession>A0A7G8PAI6</accession>
<dbReference type="EMBL" id="CP059894">
    <property type="protein sequence ID" value="QNJ91352.1"/>
    <property type="molecule type" value="Genomic_DNA"/>
</dbReference>
<name>A0A7G8PAI6_9MYCO</name>
<sequence length="206" mass="22713">MTALHLSEHGRTEHRPTDDGDLVVGVWTSRDALRSTTTYLTSNGFTEHSTSDGYGYRFARGKTAIDVMIPEGLDRQKLYPTTGSGRPGLEADGGNQALTRAKRLPIRMAGQLGYVRRPTLLGAIVAKARAWVVDRRDPERHAQDLIALSVVALQDPRAVISQARPDDRRAVRAALRHLPLDHRLWRSAEDGAAARALLTRFAQSSD</sequence>
<evidence type="ECO:0000313" key="1">
    <source>
        <dbReference type="EMBL" id="QNJ91352.1"/>
    </source>
</evidence>
<protein>
    <submittedName>
        <fullName evidence="1">Uncharacterized protein</fullName>
    </submittedName>
</protein>
<proteinExistence type="predicted"/>
<dbReference type="AlphaFoldDB" id="A0A7G8PAI6"/>
<evidence type="ECO:0000313" key="2">
    <source>
        <dbReference type="Proteomes" id="UP000515498"/>
    </source>
</evidence>
<organism evidence="1 2">
    <name type="scientific">Mycolicibacterium fluoranthenivorans</name>
    <dbReference type="NCBI Taxonomy" id="258505"/>
    <lineage>
        <taxon>Bacteria</taxon>
        <taxon>Bacillati</taxon>
        <taxon>Actinomycetota</taxon>
        <taxon>Actinomycetes</taxon>
        <taxon>Mycobacteriales</taxon>
        <taxon>Mycobacteriaceae</taxon>
        <taxon>Mycolicibacterium</taxon>
    </lineage>
</organism>
<gene>
    <name evidence="1" type="ORF">HZU40_24570</name>
</gene>
<dbReference type="RefSeq" id="WP_187096108.1">
    <property type="nucleotide sequence ID" value="NZ_CP059894.1"/>
</dbReference>
<reference evidence="1 2" key="1">
    <citation type="submission" date="2020-07" db="EMBL/GenBank/DDBJ databases">
        <title>Draft genome sequence of four isobutane-metabolizing strains capable of cometabolically degrading diverse ether contaminants.</title>
        <authorList>
            <person name="Chen W."/>
            <person name="Faulkner N."/>
            <person name="Smith C."/>
            <person name="Hyman M."/>
        </authorList>
    </citation>
    <scope>NUCLEOTIDE SEQUENCE [LARGE SCALE GENOMIC DNA]</scope>
    <source>
        <strain evidence="1 2">2A</strain>
    </source>
</reference>
<dbReference type="Proteomes" id="UP000515498">
    <property type="component" value="Chromosome"/>
</dbReference>
<dbReference type="KEGG" id="mflu:HZU40_24570"/>